<name>A0ABU2U6N8_9ACTN</name>
<dbReference type="Proteomes" id="UP001183809">
    <property type="component" value="Unassembled WGS sequence"/>
</dbReference>
<accession>A0ABU2U6N8</accession>
<proteinExistence type="predicted"/>
<evidence type="ECO:0000313" key="1">
    <source>
        <dbReference type="EMBL" id="MDT0468891.1"/>
    </source>
</evidence>
<keyword evidence="2" id="KW-1185">Reference proteome</keyword>
<dbReference type="EMBL" id="JAVREY010000087">
    <property type="protein sequence ID" value="MDT0468891.1"/>
    <property type="molecule type" value="Genomic_DNA"/>
</dbReference>
<organism evidence="1 2">
    <name type="scientific">Streptomyces gibsoniae</name>
    <dbReference type="NCBI Taxonomy" id="3075529"/>
    <lineage>
        <taxon>Bacteria</taxon>
        <taxon>Bacillati</taxon>
        <taxon>Actinomycetota</taxon>
        <taxon>Actinomycetes</taxon>
        <taxon>Kitasatosporales</taxon>
        <taxon>Streptomycetaceae</taxon>
        <taxon>Streptomyces</taxon>
    </lineage>
</organism>
<comment type="caution">
    <text evidence="1">The sequence shown here is derived from an EMBL/GenBank/DDBJ whole genome shotgun (WGS) entry which is preliminary data.</text>
</comment>
<dbReference type="RefSeq" id="WP_311700334.1">
    <property type="nucleotide sequence ID" value="NZ_JAVREY010000087.1"/>
</dbReference>
<sequence length="88" mass="9674">MTCDRPDCLALFLEPDDLAEDEEFETAVQAAGWQHLPDGHICLACDGGRGPVLERGECPRCTGRTVDLAQGSTCMYCQHPVPHSVDEW</sequence>
<protein>
    <submittedName>
        <fullName evidence="1">Uncharacterized protein</fullName>
    </submittedName>
</protein>
<gene>
    <name evidence="1" type="ORF">RM764_38970</name>
</gene>
<evidence type="ECO:0000313" key="2">
    <source>
        <dbReference type="Proteomes" id="UP001183809"/>
    </source>
</evidence>
<reference evidence="2" key="1">
    <citation type="submission" date="2023-07" db="EMBL/GenBank/DDBJ databases">
        <title>30 novel species of actinomycetes from the DSMZ collection.</title>
        <authorList>
            <person name="Nouioui I."/>
        </authorList>
    </citation>
    <scope>NUCLEOTIDE SEQUENCE [LARGE SCALE GENOMIC DNA]</scope>
    <source>
        <strain evidence="2">DSM 41699</strain>
    </source>
</reference>